<dbReference type="AlphaFoldDB" id="A0A2T8I5Z8"/>
<evidence type="ECO:0000256" key="1">
    <source>
        <dbReference type="SAM" id="MobiDB-lite"/>
    </source>
</evidence>
<dbReference type="SMART" id="SM00835">
    <property type="entry name" value="Cupin_1"/>
    <property type="match status" value="2"/>
</dbReference>
<evidence type="ECO:0000313" key="4">
    <source>
        <dbReference type="EMBL" id="PVH33094.1"/>
    </source>
</evidence>
<feature type="compositionally biased region" description="Low complexity" evidence="1">
    <location>
        <begin position="335"/>
        <end position="345"/>
    </location>
</feature>
<dbReference type="PANTHER" id="PTHR31189">
    <property type="entry name" value="OS03G0336100 PROTEIN-RELATED"/>
    <property type="match status" value="1"/>
</dbReference>
<sequence length="661" mass="75252">MAAGATARWLVLLLVAVSAAAAAGKHGRWRRMSGAVGGRVVEKERRRVVADAEAGTVTAVDVADAAGAAYRLHFIAMDPGALFLPVQLHADMVFYVHSGRGKVTYIEEDSGEKSSLEVERGDVYNLEQGSILYIQSYPNATRQRLRIYAIFTSDGINAEDPWKPKVEAYSSVSNLLKGFETEVLRRGFGVQREVAEAIKSAKTPPPIIPYNPQEKGGDEKANWTEDLVDALLGVRDPEEFLNKNKKKDKHKGKSKDKKSKSKAFNFFSGKPDVHNCYGWSRTMTNKDLDALHGSNIGMFMVNLTTGSMVGPHWNPKATEIAIVTDGSGIVQTVCPSSSSSSPPSGESRRGHRGDERGGPGGRGDEGGEGGGARCRSSVFRVKEGDVFVVPRFHPMAHMSFNNDSFVFIGFSTHMGENHPQFLAGKGSVLQAVGKEVLALSLGQTNSTAVEKLLSAQRDSTILSCISCAEELEEKAAEEKRRREEEEEGGGKGPGEREEEERREQEERERREREEEERRREQEERERKEKEEEERRREQEEKERKEREEEERRREQEEKERKEREEEERRREQEEKDRREEEERQRRKEEKRARKEQEERQRREEEERAREEEERRREEEEGGGGRGDEPEREEEEEGGDERPYRLSKKLMKKRYRVGTLSG</sequence>
<dbReference type="InterPro" id="IPR050253">
    <property type="entry name" value="Seed_Storage-Functional"/>
</dbReference>
<dbReference type="Proteomes" id="UP000243499">
    <property type="component" value="Chromosome 9"/>
</dbReference>
<dbReference type="Gene3D" id="2.60.120.10">
    <property type="entry name" value="Jelly Rolls"/>
    <property type="match status" value="2"/>
</dbReference>
<evidence type="ECO:0000256" key="2">
    <source>
        <dbReference type="SAM" id="SignalP"/>
    </source>
</evidence>
<feature type="compositionally biased region" description="Basic and acidic residues" evidence="1">
    <location>
        <begin position="493"/>
        <end position="618"/>
    </location>
</feature>
<name>A0A2T8I5Z8_9POAL</name>
<dbReference type="Gramene" id="PVH33094">
    <property type="protein sequence ID" value="PVH33094"/>
    <property type="gene ID" value="PAHAL_9G567100"/>
</dbReference>
<dbReference type="CDD" id="cd02244">
    <property type="entry name" value="cupin_7S_vicilin-like_N"/>
    <property type="match status" value="1"/>
</dbReference>
<dbReference type="SUPFAM" id="SSF51182">
    <property type="entry name" value="RmlC-like cupins"/>
    <property type="match status" value="1"/>
</dbReference>
<feature type="compositionally biased region" description="Basic residues" evidence="1">
    <location>
        <begin position="243"/>
        <end position="261"/>
    </location>
</feature>
<evidence type="ECO:0000259" key="3">
    <source>
        <dbReference type="SMART" id="SM00835"/>
    </source>
</evidence>
<proteinExistence type="predicted"/>
<feature type="compositionally biased region" description="Basic residues" evidence="1">
    <location>
        <begin position="644"/>
        <end position="655"/>
    </location>
</feature>
<organism evidence="4">
    <name type="scientific">Panicum hallii</name>
    <dbReference type="NCBI Taxonomy" id="206008"/>
    <lineage>
        <taxon>Eukaryota</taxon>
        <taxon>Viridiplantae</taxon>
        <taxon>Streptophyta</taxon>
        <taxon>Embryophyta</taxon>
        <taxon>Tracheophyta</taxon>
        <taxon>Spermatophyta</taxon>
        <taxon>Magnoliopsida</taxon>
        <taxon>Liliopsida</taxon>
        <taxon>Poales</taxon>
        <taxon>Poaceae</taxon>
        <taxon>PACMAD clade</taxon>
        <taxon>Panicoideae</taxon>
        <taxon>Panicodae</taxon>
        <taxon>Paniceae</taxon>
        <taxon>Panicinae</taxon>
        <taxon>Panicum</taxon>
        <taxon>Panicum sect. Panicum</taxon>
    </lineage>
</organism>
<feature type="compositionally biased region" description="Acidic residues" evidence="1">
    <location>
        <begin position="629"/>
        <end position="638"/>
    </location>
</feature>
<dbReference type="PANTHER" id="PTHR31189:SF7">
    <property type="entry name" value="OS03G0197300 PROTEIN"/>
    <property type="match status" value="1"/>
</dbReference>
<feature type="region of interest" description="Disordered" evidence="1">
    <location>
        <begin position="239"/>
        <end position="264"/>
    </location>
</feature>
<feature type="domain" description="Cupin type-1" evidence="3">
    <location>
        <begin position="46"/>
        <end position="196"/>
    </location>
</feature>
<dbReference type="EMBL" id="CM008054">
    <property type="protein sequence ID" value="PVH33094.1"/>
    <property type="molecule type" value="Genomic_DNA"/>
</dbReference>
<feature type="compositionally biased region" description="Basic and acidic residues" evidence="1">
    <location>
        <begin position="346"/>
        <end position="365"/>
    </location>
</feature>
<dbReference type="InterPro" id="IPR011051">
    <property type="entry name" value="RmlC_Cupin_sf"/>
</dbReference>
<feature type="signal peptide" evidence="2">
    <location>
        <begin position="1"/>
        <end position="22"/>
    </location>
</feature>
<feature type="chain" id="PRO_5015667595" description="Cupin type-1 domain-containing protein" evidence="2">
    <location>
        <begin position="23"/>
        <end position="661"/>
    </location>
</feature>
<gene>
    <name evidence="4" type="ORF">PAHAL_9G567100</name>
</gene>
<dbReference type="InterPro" id="IPR014710">
    <property type="entry name" value="RmlC-like_jellyroll"/>
</dbReference>
<feature type="region of interest" description="Disordered" evidence="1">
    <location>
        <begin position="477"/>
        <end position="661"/>
    </location>
</feature>
<dbReference type="Pfam" id="PF00190">
    <property type="entry name" value="Cupin_1"/>
    <property type="match status" value="1"/>
</dbReference>
<protein>
    <recommendedName>
        <fullName evidence="3">Cupin type-1 domain-containing protein</fullName>
    </recommendedName>
</protein>
<dbReference type="CDD" id="cd02245">
    <property type="entry name" value="cupin_7S_vicilin-like_C"/>
    <property type="match status" value="1"/>
</dbReference>
<feature type="region of interest" description="Disordered" evidence="1">
    <location>
        <begin position="331"/>
        <end position="373"/>
    </location>
</feature>
<feature type="domain" description="Cupin type-1" evidence="3">
    <location>
        <begin position="264"/>
        <end position="449"/>
    </location>
</feature>
<keyword evidence="2" id="KW-0732">Signal</keyword>
<accession>A0A2T8I5Z8</accession>
<dbReference type="InterPro" id="IPR006045">
    <property type="entry name" value="Cupin_1"/>
</dbReference>
<reference evidence="4" key="1">
    <citation type="submission" date="2018-04" db="EMBL/GenBank/DDBJ databases">
        <title>WGS assembly of Panicum hallii.</title>
        <authorList>
            <person name="Lovell J."/>
            <person name="Jenkins J."/>
            <person name="Lowry D."/>
            <person name="Mamidi S."/>
            <person name="Sreedasyam A."/>
            <person name="Weng X."/>
            <person name="Barry K."/>
            <person name="Bonette J."/>
            <person name="Campitelli B."/>
            <person name="Daum C."/>
            <person name="Gordon S."/>
            <person name="Gould B."/>
            <person name="Lipzen A."/>
            <person name="Macqueen A."/>
            <person name="Palacio-Mejia J."/>
            <person name="Plott C."/>
            <person name="Shakirov E."/>
            <person name="Shu S."/>
            <person name="Yoshinaga Y."/>
            <person name="Zane M."/>
            <person name="Rokhsar D."/>
            <person name="Grimwood J."/>
            <person name="Schmutz J."/>
            <person name="Juenger T."/>
        </authorList>
    </citation>
    <scope>NUCLEOTIDE SEQUENCE [LARGE SCALE GENOMIC DNA]</scope>
    <source>
        <strain evidence="4">FIL2</strain>
    </source>
</reference>